<evidence type="ECO:0000313" key="4">
    <source>
        <dbReference type="Proteomes" id="UP000002630"/>
    </source>
</evidence>
<dbReference type="AlphaFoldDB" id="D7FKY4"/>
<dbReference type="EMBL" id="FN649736">
    <property type="protein sequence ID" value="CBJ29527.1"/>
    <property type="molecule type" value="Genomic_DNA"/>
</dbReference>
<evidence type="ECO:0000313" key="3">
    <source>
        <dbReference type="EMBL" id="CBJ29527.1"/>
    </source>
</evidence>
<evidence type="ECO:0000256" key="1">
    <source>
        <dbReference type="SAM" id="MobiDB-lite"/>
    </source>
</evidence>
<gene>
    <name evidence="3" type="ORF">Esi_0150_0014</name>
</gene>
<proteinExistence type="predicted"/>
<keyword evidence="2" id="KW-0472">Membrane</keyword>
<dbReference type="EMBL" id="FN648070">
    <property type="protein sequence ID" value="CBJ29527.1"/>
    <property type="molecule type" value="Genomic_DNA"/>
</dbReference>
<feature type="compositionally biased region" description="Low complexity" evidence="1">
    <location>
        <begin position="242"/>
        <end position="254"/>
    </location>
</feature>
<feature type="compositionally biased region" description="Gly residues" evidence="1">
    <location>
        <begin position="218"/>
        <end position="230"/>
    </location>
</feature>
<feature type="region of interest" description="Disordered" evidence="1">
    <location>
        <begin position="1"/>
        <end position="82"/>
    </location>
</feature>
<dbReference type="OrthoDB" id="10549090at2759"/>
<dbReference type="InParanoid" id="D7FKY4"/>
<feature type="compositionally biased region" description="Low complexity" evidence="1">
    <location>
        <begin position="135"/>
        <end position="144"/>
    </location>
</feature>
<accession>D7FKY4</accession>
<feature type="compositionally biased region" description="Low complexity" evidence="1">
    <location>
        <begin position="62"/>
        <end position="71"/>
    </location>
</feature>
<protein>
    <submittedName>
        <fullName evidence="3">Uncharacterized protein</fullName>
    </submittedName>
</protein>
<dbReference type="Proteomes" id="UP000002630">
    <property type="component" value="Linkage Group LG11"/>
</dbReference>
<sequence length="278" mass="29006">MDSKRGGMVHHGGPRFTGGEQHPGPRHHGQQRQGPRPSMFSVLVDWIMGDSSSSDSNDEKSSSSSSSSSDSSSDDGDVLITVDGPFFGGGPVTEPFLVEKAIVREPMMVGKRDSGLFHDPSHPHPHGPPPPPHGLGPLPGAPLERGPDGGRDHIRSRNRLPEDLENRGRAWLEDSLDGEDIGPVEGILAFFFFIGTCTLLLLPFFLLGRALRKLVRAGAGGGGSGSGSGSGSDAPDGYQALPDDATAAVPAAAGRRGDDDDNVVVTGTPVNPPPSVHL</sequence>
<keyword evidence="2" id="KW-0812">Transmembrane</keyword>
<name>D7FKY4_ECTSI</name>
<evidence type="ECO:0000256" key="2">
    <source>
        <dbReference type="SAM" id="Phobius"/>
    </source>
</evidence>
<organism evidence="3 4">
    <name type="scientific">Ectocarpus siliculosus</name>
    <name type="common">Brown alga</name>
    <name type="synonym">Conferva siliculosa</name>
    <dbReference type="NCBI Taxonomy" id="2880"/>
    <lineage>
        <taxon>Eukaryota</taxon>
        <taxon>Sar</taxon>
        <taxon>Stramenopiles</taxon>
        <taxon>Ochrophyta</taxon>
        <taxon>PX clade</taxon>
        <taxon>Phaeophyceae</taxon>
        <taxon>Ectocarpales</taxon>
        <taxon>Ectocarpaceae</taxon>
        <taxon>Ectocarpus</taxon>
    </lineage>
</organism>
<feature type="region of interest" description="Disordered" evidence="1">
    <location>
        <begin position="217"/>
        <end position="278"/>
    </location>
</feature>
<keyword evidence="4" id="KW-1185">Reference proteome</keyword>
<feature type="region of interest" description="Disordered" evidence="1">
    <location>
        <begin position="111"/>
        <end position="161"/>
    </location>
</feature>
<feature type="compositionally biased region" description="Basic and acidic residues" evidence="1">
    <location>
        <begin position="111"/>
        <end position="122"/>
    </location>
</feature>
<feature type="transmembrane region" description="Helical" evidence="2">
    <location>
        <begin position="187"/>
        <end position="207"/>
    </location>
</feature>
<feature type="compositionally biased region" description="Basic and acidic residues" evidence="1">
    <location>
        <begin position="145"/>
        <end position="161"/>
    </location>
</feature>
<keyword evidence="2" id="KW-1133">Transmembrane helix</keyword>
<reference evidence="3 4" key="1">
    <citation type="journal article" date="2010" name="Nature">
        <title>The Ectocarpus genome and the independent evolution of multicellularity in brown algae.</title>
        <authorList>
            <person name="Cock J.M."/>
            <person name="Sterck L."/>
            <person name="Rouze P."/>
            <person name="Scornet D."/>
            <person name="Allen A.E."/>
            <person name="Amoutzias G."/>
            <person name="Anthouard V."/>
            <person name="Artiguenave F."/>
            <person name="Aury J.M."/>
            <person name="Badger J.H."/>
            <person name="Beszteri B."/>
            <person name="Billiau K."/>
            <person name="Bonnet E."/>
            <person name="Bothwell J.H."/>
            <person name="Bowler C."/>
            <person name="Boyen C."/>
            <person name="Brownlee C."/>
            <person name="Carrano C.J."/>
            <person name="Charrier B."/>
            <person name="Cho G.Y."/>
            <person name="Coelho S.M."/>
            <person name="Collen J."/>
            <person name="Corre E."/>
            <person name="Da Silva C."/>
            <person name="Delage L."/>
            <person name="Delaroque N."/>
            <person name="Dittami S.M."/>
            <person name="Doulbeau S."/>
            <person name="Elias M."/>
            <person name="Farnham G."/>
            <person name="Gachon C.M."/>
            <person name="Gschloessl B."/>
            <person name="Heesch S."/>
            <person name="Jabbari K."/>
            <person name="Jubin C."/>
            <person name="Kawai H."/>
            <person name="Kimura K."/>
            <person name="Kloareg B."/>
            <person name="Kupper F.C."/>
            <person name="Lang D."/>
            <person name="Le Bail A."/>
            <person name="Leblanc C."/>
            <person name="Lerouge P."/>
            <person name="Lohr M."/>
            <person name="Lopez P.J."/>
            <person name="Martens C."/>
            <person name="Maumus F."/>
            <person name="Michel G."/>
            <person name="Miranda-Saavedra D."/>
            <person name="Morales J."/>
            <person name="Moreau H."/>
            <person name="Motomura T."/>
            <person name="Nagasato C."/>
            <person name="Napoli C.A."/>
            <person name="Nelson D.R."/>
            <person name="Nyvall-Collen P."/>
            <person name="Peters A.F."/>
            <person name="Pommier C."/>
            <person name="Potin P."/>
            <person name="Poulain J."/>
            <person name="Quesneville H."/>
            <person name="Read B."/>
            <person name="Rensing S.A."/>
            <person name="Ritter A."/>
            <person name="Rousvoal S."/>
            <person name="Samanta M."/>
            <person name="Samson G."/>
            <person name="Schroeder D.C."/>
            <person name="Segurens B."/>
            <person name="Strittmatter M."/>
            <person name="Tonon T."/>
            <person name="Tregear J.W."/>
            <person name="Valentin K."/>
            <person name="von Dassow P."/>
            <person name="Yamagishi T."/>
            <person name="Van de Peer Y."/>
            <person name="Wincker P."/>
        </authorList>
    </citation>
    <scope>NUCLEOTIDE SEQUENCE [LARGE SCALE GENOMIC DNA]</scope>
    <source>
        <strain evidence="4">Ec32 / CCAP1310/4</strain>
    </source>
</reference>